<feature type="transmembrane region" description="Helical" evidence="1">
    <location>
        <begin position="14"/>
        <end position="39"/>
    </location>
</feature>
<dbReference type="Pfam" id="PF14329">
    <property type="entry name" value="DUF4386"/>
    <property type="match status" value="1"/>
</dbReference>
<keyword evidence="3" id="KW-1185">Reference proteome</keyword>
<feature type="transmembrane region" description="Helical" evidence="1">
    <location>
        <begin position="203"/>
        <end position="220"/>
    </location>
</feature>
<dbReference type="EMBL" id="WOCA01000007">
    <property type="protein sequence ID" value="MUK88924.1"/>
    <property type="molecule type" value="Genomic_DNA"/>
</dbReference>
<proteinExistence type="predicted"/>
<accession>A0A6N8FKS5</accession>
<feature type="transmembrane region" description="Helical" evidence="1">
    <location>
        <begin position="59"/>
        <end position="79"/>
    </location>
</feature>
<comment type="caution">
    <text evidence="2">The sequence shown here is derived from an EMBL/GenBank/DDBJ whole genome shotgun (WGS) entry which is preliminary data.</text>
</comment>
<dbReference type="RefSeq" id="WP_155668895.1">
    <property type="nucleotide sequence ID" value="NZ_WOCA01000007.1"/>
</dbReference>
<keyword evidence="1" id="KW-0812">Transmembrane</keyword>
<dbReference type="Proteomes" id="UP000469125">
    <property type="component" value="Unassembled WGS sequence"/>
</dbReference>
<sequence>MLTELASQQKAARIAGYSLLMMSVLGPFAYLFVLQSLIVNDNAVETAANILASKGLFRSAIISLVAVVILDVIIAWSLYKVFKPIHHTLSLLAACFRVVYATMFGVAIHQLYNALQILIDTEFLSIWEPAEHYAHAMLYINAFNNEWNISLIIFGLHLLVLGYLMLHSNYFPKILGVLIFIAGLGYLMDSLGLLFFKNYSFEISIYTFIGELLLIIWLFIRGRKGFPS</sequence>
<reference evidence="2 3" key="1">
    <citation type="submission" date="2019-11" db="EMBL/GenBank/DDBJ databases">
        <authorList>
            <person name="Li X."/>
        </authorList>
    </citation>
    <scope>NUCLEOTIDE SEQUENCE [LARGE SCALE GENOMIC DNA]</scope>
    <source>
        <strain evidence="2 3">L9</strain>
    </source>
</reference>
<dbReference type="InterPro" id="IPR025495">
    <property type="entry name" value="DUF4386"/>
</dbReference>
<dbReference type="AlphaFoldDB" id="A0A6N8FKS5"/>
<protein>
    <submittedName>
        <fullName evidence="2">DUF4386 family protein</fullName>
    </submittedName>
</protein>
<feature type="transmembrane region" description="Helical" evidence="1">
    <location>
        <begin position="147"/>
        <end position="166"/>
    </location>
</feature>
<evidence type="ECO:0000313" key="2">
    <source>
        <dbReference type="EMBL" id="MUK88924.1"/>
    </source>
</evidence>
<gene>
    <name evidence="2" type="ORF">GMD78_11015</name>
</gene>
<keyword evidence="1" id="KW-0472">Membrane</keyword>
<evidence type="ECO:0000313" key="3">
    <source>
        <dbReference type="Proteomes" id="UP000469125"/>
    </source>
</evidence>
<feature type="transmembrane region" description="Helical" evidence="1">
    <location>
        <begin position="91"/>
        <end position="112"/>
    </location>
</feature>
<keyword evidence="1" id="KW-1133">Transmembrane helix</keyword>
<organism evidence="2 3">
    <name type="scientific">Ornithinibacillus caprae</name>
    <dbReference type="NCBI Taxonomy" id="2678566"/>
    <lineage>
        <taxon>Bacteria</taxon>
        <taxon>Bacillati</taxon>
        <taxon>Bacillota</taxon>
        <taxon>Bacilli</taxon>
        <taxon>Bacillales</taxon>
        <taxon>Bacillaceae</taxon>
        <taxon>Ornithinibacillus</taxon>
    </lineage>
</organism>
<feature type="transmembrane region" description="Helical" evidence="1">
    <location>
        <begin position="175"/>
        <end position="197"/>
    </location>
</feature>
<name>A0A6N8FKS5_9BACI</name>
<evidence type="ECO:0000256" key="1">
    <source>
        <dbReference type="SAM" id="Phobius"/>
    </source>
</evidence>